<dbReference type="EMBL" id="FNQC01000013">
    <property type="protein sequence ID" value="SDZ40160.1"/>
    <property type="molecule type" value="Genomic_DNA"/>
</dbReference>
<gene>
    <name evidence="2" type="ORF">SAMN05444412_1136</name>
</gene>
<organism evidence="2 3">
    <name type="scientific">Rhodonellum ikkaensis</name>
    <dbReference type="NCBI Taxonomy" id="336829"/>
    <lineage>
        <taxon>Bacteria</taxon>
        <taxon>Pseudomonadati</taxon>
        <taxon>Bacteroidota</taxon>
        <taxon>Cytophagia</taxon>
        <taxon>Cytophagales</taxon>
        <taxon>Cytophagaceae</taxon>
        <taxon>Rhodonellum</taxon>
    </lineage>
</organism>
<evidence type="ECO:0000313" key="2">
    <source>
        <dbReference type="EMBL" id="SDZ40160.1"/>
    </source>
</evidence>
<dbReference type="InterPro" id="IPR025230">
    <property type="entry name" value="DUF4172"/>
</dbReference>
<evidence type="ECO:0000313" key="3">
    <source>
        <dbReference type="Proteomes" id="UP000199663"/>
    </source>
</evidence>
<dbReference type="PROSITE" id="PS51459">
    <property type="entry name" value="FIDO"/>
    <property type="match status" value="1"/>
</dbReference>
<sequence length="382" mass="43760">MSIFEPFSKNNRLMTYNWQRKDWPNFKYDLETLQPLFMEFALDWAELKGMEKGLSKDLEEETLLNIMVSEAIKSSAIEGEFYSREDVMSSIKNKLGLSKTSLMVKDRYAAGISELMVIVRKSFQDPLSLDMLKTWHTTLFAYSKNLLVGDWRSGKEPMQIVSGPLGREQVHFEAPPSDRVPKEMERFVEWYNQGNLLTNDSQASALLKSAIAHLYFESIHPFEDGNGRIGRAIAEKALSQGLNKPILLSISKFIETDKNSYYQALKDAQGTLEITNWIKYFVKVIIAAQLDSKVLVWFLLKKAKFFDQYRELLEARHTKVLGKMFDAGPEGFKGGMSAKKYMSITKLSKSTATRDLQYLHQHGILIQKGAGRSVWYELNLEG</sequence>
<dbReference type="Proteomes" id="UP000199663">
    <property type="component" value="Unassembled WGS sequence"/>
</dbReference>
<name>A0A1H3SR33_9BACT</name>
<proteinExistence type="predicted"/>
<dbReference type="InterPro" id="IPR040198">
    <property type="entry name" value="Fido_containing"/>
</dbReference>
<dbReference type="InterPro" id="IPR003812">
    <property type="entry name" value="Fido"/>
</dbReference>
<dbReference type="PANTHER" id="PTHR13504">
    <property type="entry name" value="FIDO DOMAIN-CONTAINING PROTEIN DDB_G0283145"/>
    <property type="match status" value="1"/>
</dbReference>
<dbReference type="Gene3D" id="1.10.3290.10">
    <property type="entry name" value="Fido-like domain"/>
    <property type="match status" value="1"/>
</dbReference>
<dbReference type="Pfam" id="PF13776">
    <property type="entry name" value="DUF4172"/>
    <property type="match status" value="1"/>
</dbReference>
<dbReference type="PANTHER" id="PTHR13504:SF33">
    <property type="entry name" value="FIC FAMILY PROTEIN"/>
    <property type="match status" value="1"/>
</dbReference>
<dbReference type="InterPro" id="IPR036597">
    <property type="entry name" value="Fido-like_dom_sf"/>
</dbReference>
<feature type="domain" description="Fido" evidence="1">
    <location>
        <begin position="127"/>
        <end position="283"/>
    </location>
</feature>
<dbReference type="Gene3D" id="1.10.10.10">
    <property type="entry name" value="Winged helix-like DNA-binding domain superfamily/Winged helix DNA-binding domain"/>
    <property type="match status" value="1"/>
</dbReference>
<protein>
    <submittedName>
        <fullName evidence="2">Fic family protein</fullName>
    </submittedName>
</protein>
<evidence type="ECO:0000259" key="1">
    <source>
        <dbReference type="PROSITE" id="PS51459"/>
    </source>
</evidence>
<reference evidence="2 3" key="1">
    <citation type="submission" date="2016-10" db="EMBL/GenBank/DDBJ databases">
        <authorList>
            <person name="Varghese N."/>
            <person name="Submissions S."/>
        </authorList>
    </citation>
    <scope>NUCLEOTIDE SEQUENCE [LARGE SCALE GENOMIC DNA]</scope>
    <source>
        <strain evidence="2 3">DSM 17997</strain>
    </source>
</reference>
<dbReference type="Pfam" id="PF02661">
    <property type="entry name" value="Fic"/>
    <property type="match status" value="1"/>
</dbReference>
<dbReference type="RefSeq" id="WP_236613238.1">
    <property type="nucleotide sequence ID" value="NZ_FNQC01000013.1"/>
</dbReference>
<comment type="caution">
    <text evidence="2">The sequence shown here is derived from an EMBL/GenBank/DDBJ whole genome shotgun (WGS) entry which is preliminary data.</text>
</comment>
<dbReference type="SUPFAM" id="SSF140931">
    <property type="entry name" value="Fic-like"/>
    <property type="match status" value="1"/>
</dbReference>
<keyword evidence="3" id="KW-1185">Reference proteome</keyword>
<accession>A0A1H3SR33</accession>
<dbReference type="InterPro" id="IPR036388">
    <property type="entry name" value="WH-like_DNA-bd_sf"/>
</dbReference>